<dbReference type="AlphaFoldDB" id="A0AAV0LLJ0"/>
<dbReference type="PROSITE" id="PS51005">
    <property type="entry name" value="NAC"/>
    <property type="match status" value="1"/>
</dbReference>
<dbReference type="Gene3D" id="2.170.150.80">
    <property type="entry name" value="NAC domain"/>
    <property type="match status" value="1"/>
</dbReference>
<keyword evidence="3" id="KW-0804">Transcription</keyword>
<evidence type="ECO:0000256" key="3">
    <source>
        <dbReference type="ARBA" id="ARBA00023163"/>
    </source>
</evidence>
<evidence type="ECO:0000259" key="6">
    <source>
        <dbReference type="PROSITE" id="PS51005"/>
    </source>
</evidence>
<dbReference type="PANTHER" id="PTHR31719:SF179">
    <property type="entry name" value="OS08G0148400 PROTEIN"/>
    <property type="match status" value="1"/>
</dbReference>
<feature type="compositionally biased region" description="Polar residues" evidence="5">
    <location>
        <begin position="246"/>
        <end position="256"/>
    </location>
</feature>
<keyword evidence="4" id="KW-0539">Nucleus</keyword>
<dbReference type="Proteomes" id="UP001154282">
    <property type="component" value="Unassembled WGS sequence"/>
</dbReference>
<feature type="region of interest" description="Disordered" evidence="5">
    <location>
        <begin position="246"/>
        <end position="350"/>
    </location>
</feature>
<evidence type="ECO:0000256" key="4">
    <source>
        <dbReference type="ARBA" id="ARBA00023242"/>
    </source>
</evidence>
<evidence type="ECO:0000256" key="2">
    <source>
        <dbReference type="ARBA" id="ARBA00023125"/>
    </source>
</evidence>
<accession>A0AAV0LLJ0</accession>
<gene>
    <name evidence="7" type="ORF">LITE_LOCUS24686</name>
</gene>
<dbReference type="GO" id="GO:0006355">
    <property type="term" value="P:regulation of DNA-templated transcription"/>
    <property type="evidence" value="ECO:0007669"/>
    <property type="project" value="InterPro"/>
</dbReference>
<evidence type="ECO:0000313" key="7">
    <source>
        <dbReference type="EMBL" id="CAI0435402.1"/>
    </source>
</evidence>
<dbReference type="GO" id="GO:0003677">
    <property type="term" value="F:DNA binding"/>
    <property type="evidence" value="ECO:0007669"/>
    <property type="project" value="UniProtKB-KW"/>
</dbReference>
<name>A0AAV0LLJ0_9ROSI</name>
<dbReference type="InterPro" id="IPR036093">
    <property type="entry name" value="NAC_dom_sf"/>
</dbReference>
<dbReference type="PANTHER" id="PTHR31719">
    <property type="entry name" value="NAC TRANSCRIPTION FACTOR 56"/>
    <property type="match status" value="1"/>
</dbReference>
<keyword evidence="1" id="KW-0805">Transcription regulation</keyword>
<evidence type="ECO:0000256" key="5">
    <source>
        <dbReference type="SAM" id="MobiDB-lite"/>
    </source>
</evidence>
<evidence type="ECO:0000256" key="1">
    <source>
        <dbReference type="ARBA" id="ARBA00023015"/>
    </source>
</evidence>
<evidence type="ECO:0000313" key="8">
    <source>
        <dbReference type="Proteomes" id="UP001154282"/>
    </source>
</evidence>
<keyword evidence="2" id="KW-0238">DNA-binding</keyword>
<dbReference type="InterPro" id="IPR003441">
    <property type="entry name" value="NAC-dom"/>
</dbReference>
<reference evidence="7" key="1">
    <citation type="submission" date="2022-08" db="EMBL/GenBank/DDBJ databases">
        <authorList>
            <person name="Gutierrez-Valencia J."/>
        </authorList>
    </citation>
    <scope>NUCLEOTIDE SEQUENCE</scope>
</reference>
<dbReference type="EMBL" id="CAMGYJ010000006">
    <property type="protein sequence ID" value="CAI0435402.1"/>
    <property type="molecule type" value="Genomic_DNA"/>
</dbReference>
<dbReference type="Pfam" id="PF02365">
    <property type="entry name" value="NAM"/>
    <property type="match status" value="1"/>
</dbReference>
<dbReference type="SUPFAM" id="SSF101941">
    <property type="entry name" value="NAC domain"/>
    <property type="match status" value="1"/>
</dbReference>
<comment type="caution">
    <text evidence="7">The sequence shown here is derived from an EMBL/GenBank/DDBJ whole genome shotgun (WGS) entry which is preliminary data.</text>
</comment>
<sequence>MCPPSLNPNAEIGFDCTPEEICSSLHKMMKGSPLPSNVVDDICPYIYTPSNLPADVWYLIEKSMENNKNTETGFWKVKGEALKLFTNAAFTGWRSTLEYYEGQDPSVLKTDWLMQQYWVTETDLNDSGKQAKESSSLCRVFIDRDRLNHKREEVDAQKLMIAAFSTDSSGSTSKAEGDRAAVADKLADDLEADADCYARGDYLEMLDLDIPLSSSSGTDNSSCASISSDEYFDSWALLREIESESIPESVQKNVSPSCKPDEMVLGPASPGSPVSIRESKPTCQQQQSARVAGPSGSNDEVKQRPSRKHKLADKDKGSSSDSSHGGKSSSGGDGGEKKASSSKGRTKKKRKNKYFCFMPFNFMF</sequence>
<keyword evidence="8" id="KW-1185">Reference proteome</keyword>
<protein>
    <recommendedName>
        <fullName evidence="6">NAC domain-containing protein</fullName>
    </recommendedName>
</protein>
<feature type="domain" description="NAC" evidence="6">
    <location>
        <begin position="8"/>
        <end position="143"/>
    </location>
</feature>
<organism evidence="7 8">
    <name type="scientific">Linum tenue</name>
    <dbReference type="NCBI Taxonomy" id="586396"/>
    <lineage>
        <taxon>Eukaryota</taxon>
        <taxon>Viridiplantae</taxon>
        <taxon>Streptophyta</taxon>
        <taxon>Embryophyta</taxon>
        <taxon>Tracheophyta</taxon>
        <taxon>Spermatophyta</taxon>
        <taxon>Magnoliopsida</taxon>
        <taxon>eudicotyledons</taxon>
        <taxon>Gunneridae</taxon>
        <taxon>Pentapetalae</taxon>
        <taxon>rosids</taxon>
        <taxon>fabids</taxon>
        <taxon>Malpighiales</taxon>
        <taxon>Linaceae</taxon>
        <taxon>Linum</taxon>
    </lineage>
</organism>
<proteinExistence type="predicted"/>